<feature type="transmembrane region" description="Helical" evidence="2">
    <location>
        <begin position="30"/>
        <end position="52"/>
    </location>
</feature>
<dbReference type="EMBL" id="KV907499">
    <property type="protein sequence ID" value="OOF96174.1"/>
    <property type="molecule type" value="Genomic_DNA"/>
</dbReference>
<dbReference type="AlphaFoldDB" id="A0A1R3RNW7"/>
<dbReference type="InterPro" id="IPR019402">
    <property type="entry name" value="CWH43_N"/>
</dbReference>
<feature type="domain" description="CWH43-like N-terminal" evidence="3">
    <location>
        <begin position="30"/>
        <end position="292"/>
    </location>
</feature>
<feature type="compositionally biased region" description="Basic and acidic residues" evidence="1">
    <location>
        <begin position="123"/>
        <end position="133"/>
    </location>
</feature>
<accession>A0A1R3RNW7</accession>
<keyword evidence="2" id="KW-0472">Membrane</keyword>
<keyword evidence="2" id="KW-0812">Transmembrane</keyword>
<dbReference type="OMA" id="FCGFFDR"/>
<evidence type="ECO:0000256" key="2">
    <source>
        <dbReference type="SAM" id="Phobius"/>
    </source>
</evidence>
<protein>
    <recommendedName>
        <fullName evidence="3">CWH43-like N-terminal domain-containing protein</fullName>
    </recommendedName>
</protein>
<organism evidence="4 5">
    <name type="scientific">Aspergillus carbonarius (strain ITEM 5010)</name>
    <dbReference type="NCBI Taxonomy" id="602072"/>
    <lineage>
        <taxon>Eukaryota</taxon>
        <taxon>Fungi</taxon>
        <taxon>Dikarya</taxon>
        <taxon>Ascomycota</taxon>
        <taxon>Pezizomycotina</taxon>
        <taxon>Eurotiomycetes</taxon>
        <taxon>Eurotiomycetidae</taxon>
        <taxon>Eurotiales</taxon>
        <taxon>Aspergillaceae</taxon>
        <taxon>Aspergillus</taxon>
        <taxon>Aspergillus subgen. Circumdati</taxon>
    </lineage>
</organism>
<feature type="transmembrane region" description="Helical" evidence="2">
    <location>
        <begin position="275"/>
        <end position="296"/>
    </location>
</feature>
<dbReference type="VEuPathDB" id="FungiDB:ASPCADRAFT_130495"/>
<gene>
    <name evidence="4" type="ORF">ASPCADRAFT_130495</name>
</gene>
<feature type="transmembrane region" description="Helical" evidence="2">
    <location>
        <begin position="239"/>
        <end position="263"/>
    </location>
</feature>
<feature type="transmembrane region" description="Helical" evidence="2">
    <location>
        <begin position="156"/>
        <end position="177"/>
    </location>
</feature>
<keyword evidence="5" id="KW-1185">Reference proteome</keyword>
<dbReference type="Proteomes" id="UP000188318">
    <property type="component" value="Unassembled WGS sequence"/>
</dbReference>
<evidence type="ECO:0000313" key="5">
    <source>
        <dbReference type="Proteomes" id="UP000188318"/>
    </source>
</evidence>
<feature type="region of interest" description="Disordered" evidence="1">
    <location>
        <begin position="122"/>
        <end position="147"/>
    </location>
</feature>
<feature type="transmembrane region" description="Helical" evidence="2">
    <location>
        <begin position="81"/>
        <end position="103"/>
    </location>
</feature>
<sequence length="378" mass="41848">MFLSFLLRCHDSIWAFLHAVILNIPPTRLLIFPSLAGSVWFLTLAALLLTWLGRGMPVYPGQSNPDVAFISDIASFELKPLFLVGASMTAVGFLFTVAAVHVMRYEPGFALIRCPVVSDEDTASEHGSADHQNAHNHITGDDEEEEDHETTKTLKVISLLSIFASGMASTALILLGVMDTFRYKFAHHIFLRICFGGLALQSAGTAIVYSNEVLCFVSYLYHWGVWHNDWGKRSLRVRVFASLSTALILIELFLGVAFISLTIPEEANDYRTAGILEWIIAFLGTIYLWLFCGFFDRTSFDGYVPSILYDTTPHGKPPMRPTVLGAESSCNAAQDLDPERAPLLPRSGASTYTPVISYHSDIACVVSVCIYMVCCRDI</sequence>
<dbReference type="STRING" id="602072.A0A1R3RNW7"/>
<reference evidence="5" key="1">
    <citation type="journal article" date="2017" name="Genome Biol.">
        <title>Comparative genomics reveals high biological diversity and specific adaptations in the industrially and medically important fungal genus Aspergillus.</title>
        <authorList>
            <person name="de Vries R.P."/>
            <person name="Riley R."/>
            <person name="Wiebenga A."/>
            <person name="Aguilar-Osorio G."/>
            <person name="Amillis S."/>
            <person name="Uchima C.A."/>
            <person name="Anderluh G."/>
            <person name="Asadollahi M."/>
            <person name="Askin M."/>
            <person name="Barry K."/>
            <person name="Battaglia E."/>
            <person name="Bayram O."/>
            <person name="Benocci T."/>
            <person name="Braus-Stromeyer S.A."/>
            <person name="Caldana C."/>
            <person name="Canovas D."/>
            <person name="Cerqueira G.C."/>
            <person name="Chen F."/>
            <person name="Chen W."/>
            <person name="Choi C."/>
            <person name="Clum A."/>
            <person name="Dos Santos R.A."/>
            <person name="Damasio A.R."/>
            <person name="Diallinas G."/>
            <person name="Emri T."/>
            <person name="Fekete E."/>
            <person name="Flipphi M."/>
            <person name="Freyberg S."/>
            <person name="Gallo A."/>
            <person name="Gournas C."/>
            <person name="Habgood R."/>
            <person name="Hainaut M."/>
            <person name="Harispe M.L."/>
            <person name="Henrissat B."/>
            <person name="Hilden K.S."/>
            <person name="Hope R."/>
            <person name="Hossain A."/>
            <person name="Karabika E."/>
            <person name="Karaffa L."/>
            <person name="Karanyi Z."/>
            <person name="Krasevec N."/>
            <person name="Kuo A."/>
            <person name="Kusch H."/>
            <person name="LaButti K."/>
            <person name="Lagendijk E.L."/>
            <person name="Lapidus A."/>
            <person name="Levasseur A."/>
            <person name="Lindquist E."/>
            <person name="Lipzen A."/>
            <person name="Logrieco A.F."/>
            <person name="MacCabe A."/>
            <person name="Maekelae M.R."/>
            <person name="Malavazi I."/>
            <person name="Melin P."/>
            <person name="Meyer V."/>
            <person name="Mielnichuk N."/>
            <person name="Miskei M."/>
            <person name="Molnar A.P."/>
            <person name="Mule G."/>
            <person name="Ngan C.Y."/>
            <person name="Orejas M."/>
            <person name="Orosz E."/>
            <person name="Ouedraogo J.P."/>
            <person name="Overkamp K.M."/>
            <person name="Park H.-S."/>
            <person name="Perrone G."/>
            <person name="Piumi F."/>
            <person name="Punt P.J."/>
            <person name="Ram A.F."/>
            <person name="Ramon A."/>
            <person name="Rauscher S."/>
            <person name="Record E."/>
            <person name="Riano-Pachon D.M."/>
            <person name="Robert V."/>
            <person name="Roehrig J."/>
            <person name="Ruller R."/>
            <person name="Salamov A."/>
            <person name="Salih N.S."/>
            <person name="Samson R.A."/>
            <person name="Sandor E."/>
            <person name="Sanguinetti M."/>
            <person name="Schuetze T."/>
            <person name="Sepcic K."/>
            <person name="Shelest E."/>
            <person name="Sherlock G."/>
            <person name="Sophianopoulou V."/>
            <person name="Squina F.M."/>
            <person name="Sun H."/>
            <person name="Susca A."/>
            <person name="Todd R.B."/>
            <person name="Tsang A."/>
            <person name="Unkles S.E."/>
            <person name="van de Wiele N."/>
            <person name="van Rossen-Uffink D."/>
            <person name="Oliveira J.V."/>
            <person name="Vesth T.C."/>
            <person name="Visser J."/>
            <person name="Yu J.-H."/>
            <person name="Zhou M."/>
            <person name="Andersen M.R."/>
            <person name="Archer D.B."/>
            <person name="Baker S.E."/>
            <person name="Benoit I."/>
            <person name="Brakhage A.A."/>
            <person name="Braus G.H."/>
            <person name="Fischer R."/>
            <person name="Frisvad J.C."/>
            <person name="Goldman G.H."/>
            <person name="Houbraken J."/>
            <person name="Oakley B."/>
            <person name="Pocsi I."/>
            <person name="Scazzocchio C."/>
            <person name="Seiboth B."/>
            <person name="vanKuyk P.A."/>
            <person name="Wortman J."/>
            <person name="Dyer P.S."/>
            <person name="Grigoriev I.V."/>
        </authorList>
    </citation>
    <scope>NUCLEOTIDE SEQUENCE [LARGE SCALE GENOMIC DNA]</scope>
    <source>
        <strain evidence="5">ITEM 5010</strain>
    </source>
</reference>
<keyword evidence="2" id="KW-1133">Transmembrane helix</keyword>
<feature type="transmembrane region" description="Helical" evidence="2">
    <location>
        <begin position="189"/>
        <end position="209"/>
    </location>
</feature>
<evidence type="ECO:0000256" key="1">
    <source>
        <dbReference type="SAM" id="MobiDB-lite"/>
    </source>
</evidence>
<evidence type="ECO:0000259" key="3">
    <source>
        <dbReference type="Pfam" id="PF10277"/>
    </source>
</evidence>
<dbReference type="Pfam" id="PF10277">
    <property type="entry name" value="Frag1"/>
    <property type="match status" value="1"/>
</dbReference>
<proteinExistence type="predicted"/>
<name>A0A1R3RNW7_ASPC5</name>
<evidence type="ECO:0000313" key="4">
    <source>
        <dbReference type="EMBL" id="OOF96174.1"/>
    </source>
</evidence>